<protein>
    <submittedName>
        <fullName evidence="2">Uncharacterized protein</fullName>
    </submittedName>
</protein>
<dbReference type="Proteomes" id="UP000289624">
    <property type="component" value="Segment"/>
</dbReference>
<keyword evidence="3" id="KW-1185">Reference proteome</keyword>
<keyword evidence="1" id="KW-0812">Transmembrane</keyword>
<proteinExistence type="predicted"/>
<keyword evidence="1" id="KW-1133">Transmembrane helix</keyword>
<keyword evidence="1" id="KW-0472">Membrane</keyword>
<evidence type="ECO:0000313" key="2">
    <source>
        <dbReference type="EMBL" id="AZU99720.1"/>
    </source>
</evidence>
<dbReference type="EMBL" id="MK284526">
    <property type="protein sequence ID" value="AZU99720.1"/>
    <property type="molecule type" value="Genomic_DNA"/>
</dbReference>
<organism evidence="2 3">
    <name type="scientific">Bacillus phage DK1</name>
    <dbReference type="NCBI Taxonomy" id="2500808"/>
    <lineage>
        <taxon>Viruses</taxon>
        <taxon>Duplodnaviria</taxon>
        <taxon>Heunggongvirae</taxon>
        <taxon>Uroviricota</taxon>
        <taxon>Caudoviricetes</taxon>
        <taxon>Salasmaviridae</taxon>
        <taxon>Northropvirinae</taxon>
        <taxon>Hemphillvirus</taxon>
        <taxon>Hemphillvirus DK1</taxon>
    </lineage>
</organism>
<evidence type="ECO:0000313" key="3">
    <source>
        <dbReference type="Proteomes" id="UP000289624"/>
    </source>
</evidence>
<reference evidence="2 3" key="1">
    <citation type="submission" date="2018-12" db="EMBL/GenBank/DDBJ databases">
        <authorList>
            <person name="Kong L."/>
            <person name="Ding Y."/>
            <person name="Wu Q."/>
        </authorList>
    </citation>
    <scope>NUCLEOTIDE SEQUENCE [LARGE SCALE GENOMIC DNA]</scope>
</reference>
<sequence length="41" mass="4659">MDKKIKELEKENSKILDMYINSIILSLIVGFMGGLWLGGLF</sequence>
<accession>A0A3T0IIV1</accession>
<name>A0A3T0IIV1_9CAUD</name>
<evidence type="ECO:0000256" key="1">
    <source>
        <dbReference type="SAM" id="Phobius"/>
    </source>
</evidence>
<gene>
    <name evidence="2" type="ORF">DK1_000016</name>
</gene>
<feature type="transmembrane region" description="Helical" evidence="1">
    <location>
        <begin position="20"/>
        <end position="39"/>
    </location>
</feature>